<proteinExistence type="predicted"/>
<feature type="compositionally biased region" description="Basic and acidic residues" evidence="1">
    <location>
        <begin position="514"/>
        <end position="541"/>
    </location>
</feature>
<name>A0A8S5VDJ1_9CAUD</name>
<organism evidence="2">
    <name type="scientific">Siphoviridae sp. ctGa111</name>
    <dbReference type="NCBI Taxonomy" id="2825413"/>
    <lineage>
        <taxon>Viruses</taxon>
        <taxon>Duplodnaviria</taxon>
        <taxon>Heunggongvirae</taxon>
        <taxon>Uroviricota</taxon>
        <taxon>Caudoviricetes</taxon>
    </lineage>
</organism>
<evidence type="ECO:0000256" key="1">
    <source>
        <dbReference type="SAM" id="MobiDB-lite"/>
    </source>
</evidence>
<reference evidence="2" key="1">
    <citation type="journal article" date="2021" name="Proc. Natl. Acad. Sci. U.S.A.">
        <title>A Catalog of Tens of Thousands of Viruses from Human Metagenomes Reveals Hidden Associations with Chronic Diseases.</title>
        <authorList>
            <person name="Tisza M.J."/>
            <person name="Buck C.B."/>
        </authorList>
    </citation>
    <scope>NUCLEOTIDE SEQUENCE</scope>
    <source>
        <strain evidence="2">CtGa111</strain>
    </source>
</reference>
<evidence type="ECO:0000313" key="2">
    <source>
        <dbReference type="EMBL" id="DAG04788.1"/>
    </source>
</evidence>
<sequence>MARKKKEDFDVVTASQTDDGTVVITSLNELSEERMNNVIRNAVASYDPENKQYSTYLKISASSETLTVDRIDELARGLQSSLTNVQTVNGIIRNYINKDDLIGITYDAIEANVNTEFKCSFAQFPEQRNKTKQVNYAREVIDDFNAQINVRSLLRAAIPMTYAEGTYITYLRQKDENYIVDYYPLGIAEISDYLSNGQPVVLINMSKLKSALSKSMLKDKKNKALFFENQETEIQNNYPDEVYQAFKNGDTYAKLDVDHCGVIRIGNMGQKYGVSPLFRALRPALMLETFDTSDRVNAKAKAKKIIWQQLDPELMGPNKDKKGFSEQVTAHDNLLRAWKQNTVLVTTAPYVKDIKYVEPKVEMTNIETVKQYRNREMAALGISFLNTDGQQTVSTAKVSLDQLMKNIGKIAEQIEDVLKRWYRIRLEDAGVDPMYCPDVKVSTTEMMGMEMKKAIAQFLFTTLNCSYKTAYEYMGLHAEDELRKRQAETEEGYDDVFVARQTSYTSTGNPGGGDSDKKTGRPKGEETEKQIYDQQRNEDSK</sequence>
<feature type="region of interest" description="Disordered" evidence="1">
    <location>
        <begin position="495"/>
        <end position="541"/>
    </location>
</feature>
<accession>A0A8S5VDJ1</accession>
<dbReference type="EMBL" id="BK016245">
    <property type="protein sequence ID" value="DAG04788.1"/>
    <property type="molecule type" value="Genomic_DNA"/>
</dbReference>
<protein>
    <submittedName>
        <fullName evidence="2">Uncharacterized protein</fullName>
    </submittedName>
</protein>